<dbReference type="Gene3D" id="3.40.50.150">
    <property type="entry name" value="Vaccinia Virus protein VP39"/>
    <property type="match status" value="1"/>
</dbReference>
<dbReference type="KEGG" id="ehx:EMIHUDRAFT_226004"/>
<dbReference type="Proteomes" id="UP000013827">
    <property type="component" value="Unassembled WGS sequence"/>
</dbReference>
<dbReference type="PaxDb" id="2903-EOD37025"/>
<dbReference type="PANTHER" id="PTHR14614">
    <property type="entry name" value="HEPATOCELLULAR CARCINOMA-ASSOCIATED ANTIGEN"/>
    <property type="match status" value="1"/>
</dbReference>
<proteinExistence type="predicted"/>
<dbReference type="InterPro" id="IPR019410">
    <property type="entry name" value="Methyltransf_16"/>
</dbReference>
<reference evidence="1" key="2">
    <citation type="submission" date="2024-10" db="UniProtKB">
        <authorList>
            <consortium name="EnsemblProtists"/>
        </authorList>
    </citation>
    <scope>IDENTIFICATION</scope>
</reference>
<dbReference type="RefSeq" id="XP_005789454.1">
    <property type="nucleotide sequence ID" value="XM_005789397.1"/>
</dbReference>
<evidence type="ECO:0000313" key="2">
    <source>
        <dbReference type="Proteomes" id="UP000013827"/>
    </source>
</evidence>
<evidence type="ECO:0000313" key="1">
    <source>
        <dbReference type="EnsemblProtists" id="EOD37025"/>
    </source>
</evidence>
<dbReference type="STRING" id="2903.R1FDD4"/>
<organism evidence="1 2">
    <name type="scientific">Emiliania huxleyi (strain CCMP1516)</name>
    <dbReference type="NCBI Taxonomy" id="280463"/>
    <lineage>
        <taxon>Eukaryota</taxon>
        <taxon>Haptista</taxon>
        <taxon>Haptophyta</taxon>
        <taxon>Prymnesiophyceae</taxon>
        <taxon>Isochrysidales</taxon>
        <taxon>Noelaerhabdaceae</taxon>
        <taxon>Emiliania</taxon>
    </lineage>
</organism>
<protein>
    <submittedName>
        <fullName evidence="1">Uncharacterized protein</fullName>
    </submittedName>
</protein>
<dbReference type="GeneID" id="17282295"/>
<name>A0A0D3KMP0_EMIH1</name>
<dbReference type="AlphaFoldDB" id="A0A0D3KMP0"/>
<sequence>MAVPVACGPLADGSLTVPGIQPSPDFAPYAVDVVAKKDGVSSAIASNKMKRVAPLIFSLTDALVVTFGYLRAHGAHGVSVSVGHAAAKGKLTLLWCAEGAHARARSERARAGHVATIMADGGSSQSSGAPSCGLRRWKLSRLDIVVPEGTNTSELAVASYVDVDEALPLEPFANRKIAGPLDRDQAIAARRVQAEMHEATVGGSRTFEHTGTRIWHGAWVHRAWALANAAVFRDKSVVELGAGCGLLGISVAAACGPRSVWLSDFRGHFRSEATVMHLLRDNVASNRARLPLEPACLRVLELDWSQPTKPVEWSMDAAQPPAEDSPRSSAEAAAAGLLVGAVRCARLLAALLPHWLSRPHGAAYVLNNARRTGVDAFAAACEAHQLRVEEISCGETVDEALAAATCTLGGEERQGPRDDYVHFRVMWCAPDVSTTGL</sequence>
<accession>A0A0D3KMP0</accession>
<dbReference type="EnsemblProtists" id="EOD37025">
    <property type="protein sequence ID" value="EOD37025"/>
    <property type="gene ID" value="EMIHUDRAFT_226004"/>
</dbReference>
<reference evidence="2" key="1">
    <citation type="journal article" date="2013" name="Nature">
        <title>Pan genome of the phytoplankton Emiliania underpins its global distribution.</title>
        <authorList>
            <person name="Read B.A."/>
            <person name="Kegel J."/>
            <person name="Klute M.J."/>
            <person name="Kuo A."/>
            <person name="Lefebvre S.C."/>
            <person name="Maumus F."/>
            <person name="Mayer C."/>
            <person name="Miller J."/>
            <person name="Monier A."/>
            <person name="Salamov A."/>
            <person name="Young J."/>
            <person name="Aguilar M."/>
            <person name="Claverie J.M."/>
            <person name="Frickenhaus S."/>
            <person name="Gonzalez K."/>
            <person name="Herman E.K."/>
            <person name="Lin Y.C."/>
            <person name="Napier J."/>
            <person name="Ogata H."/>
            <person name="Sarno A.F."/>
            <person name="Shmutz J."/>
            <person name="Schroeder D."/>
            <person name="de Vargas C."/>
            <person name="Verret F."/>
            <person name="von Dassow P."/>
            <person name="Valentin K."/>
            <person name="Van de Peer Y."/>
            <person name="Wheeler G."/>
            <person name="Dacks J.B."/>
            <person name="Delwiche C.F."/>
            <person name="Dyhrman S.T."/>
            <person name="Glockner G."/>
            <person name="John U."/>
            <person name="Richards T."/>
            <person name="Worden A.Z."/>
            <person name="Zhang X."/>
            <person name="Grigoriev I.V."/>
            <person name="Allen A.E."/>
            <person name="Bidle K."/>
            <person name="Borodovsky M."/>
            <person name="Bowler C."/>
            <person name="Brownlee C."/>
            <person name="Cock J.M."/>
            <person name="Elias M."/>
            <person name="Gladyshev V.N."/>
            <person name="Groth M."/>
            <person name="Guda C."/>
            <person name="Hadaegh A."/>
            <person name="Iglesias-Rodriguez M.D."/>
            <person name="Jenkins J."/>
            <person name="Jones B.M."/>
            <person name="Lawson T."/>
            <person name="Leese F."/>
            <person name="Lindquist E."/>
            <person name="Lobanov A."/>
            <person name="Lomsadze A."/>
            <person name="Malik S.B."/>
            <person name="Marsh M.E."/>
            <person name="Mackinder L."/>
            <person name="Mock T."/>
            <person name="Mueller-Roeber B."/>
            <person name="Pagarete A."/>
            <person name="Parker M."/>
            <person name="Probert I."/>
            <person name="Quesneville H."/>
            <person name="Raines C."/>
            <person name="Rensing S.A."/>
            <person name="Riano-Pachon D.M."/>
            <person name="Richier S."/>
            <person name="Rokitta S."/>
            <person name="Shiraiwa Y."/>
            <person name="Soanes D.M."/>
            <person name="van der Giezen M."/>
            <person name="Wahlund T.M."/>
            <person name="Williams B."/>
            <person name="Wilson W."/>
            <person name="Wolfe G."/>
            <person name="Wurch L.L."/>
        </authorList>
    </citation>
    <scope>NUCLEOTIDE SEQUENCE</scope>
</reference>
<dbReference type="HOGENOM" id="CLU_051274_0_0_1"/>
<dbReference type="InterPro" id="IPR029063">
    <property type="entry name" value="SAM-dependent_MTases_sf"/>
</dbReference>
<dbReference type="Pfam" id="PF10294">
    <property type="entry name" value="Methyltransf_16"/>
    <property type="match status" value="1"/>
</dbReference>
<dbReference type="PANTHER" id="PTHR14614:SF123">
    <property type="entry name" value="OS04G0645500 PROTEIN"/>
    <property type="match status" value="1"/>
</dbReference>
<dbReference type="SUPFAM" id="SSF53335">
    <property type="entry name" value="S-adenosyl-L-methionine-dependent methyltransferases"/>
    <property type="match status" value="1"/>
</dbReference>
<keyword evidence="2" id="KW-1185">Reference proteome</keyword>